<proteinExistence type="predicted"/>
<name>A0AAW1WWG9_RUBAR</name>
<feature type="region of interest" description="Disordered" evidence="1">
    <location>
        <begin position="1"/>
        <end position="64"/>
    </location>
</feature>
<protein>
    <submittedName>
        <fullName evidence="2">Uncharacterized protein</fullName>
    </submittedName>
</protein>
<evidence type="ECO:0000313" key="3">
    <source>
        <dbReference type="Proteomes" id="UP001457282"/>
    </source>
</evidence>
<organism evidence="2 3">
    <name type="scientific">Rubus argutus</name>
    <name type="common">Southern blackberry</name>
    <dbReference type="NCBI Taxonomy" id="59490"/>
    <lineage>
        <taxon>Eukaryota</taxon>
        <taxon>Viridiplantae</taxon>
        <taxon>Streptophyta</taxon>
        <taxon>Embryophyta</taxon>
        <taxon>Tracheophyta</taxon>
        <taxon>Spermatophyta</taxon>
        <taxon>Magnoliopsida</taxon>
        <taxon>eudicotyledons</taxon>
        <taxon>Gunneridae</taxon>
        <taxon>Pentapetalae</taxon>
        <taxon>rosids</taxon>
        <taxon>fabids</taxon>
        <taxon>Rosales</taxon>
        <taxon>Rosaceae</taxon>
        <taxon>Rosoideae</taxon>
        <taxon>Rosoideae incertae sedis</taxon>
        <taxon>Rubus</taxon>
    </lineage>
</organism>
<comment type="caution">
    <text evidence="2">The sequence shown here is derived from an EMBL/GenBank/DDBJ whole genome shotgun (WGS) entry which is preliminary data.</text>
</comment>
<dbReference type="EMBL" id="JBEDUW010000005">
    <property type="protein sequence ID" value="KAK9928957.1"/>
    <property type="molecule type" value="Genomic_DNA"/>
</dbReference>
<feature type="compositionally biased region" description="Polar residues" evidence="1">
    <location>
        <begin position="13"/>
        <end position="23"/>
    </location>
</feature>
<keyword evidence="3" id="KW-1185">Reference proteome</keyword>
<reference evidence="2 3" key="1">
    <citation type="journal article" date="2023" name="G3 (Bethesda)">
        <title>A chromosome-length genome assembly and annotation of blackberry (Rubus argutus, cv. 'Hillquist').</title>
        <authorList>
            <person name="Bruna T."/>
            <person name="Aryal R."/>
            <person name="Dudchenko O."/>
            <person name="Sargent D.J."/>
            <person name="Mead D."/>
            <person name="Buti M."/>
            <person name="Cavallini A."/>
            <person name="Hytonen T."/>
            <person name="Andres J."/>
            <person name="Pham M."/>
            <person name="Weisz D."/>
            <person name="Mascagni F."/>
            <person name="Usai G."/>
            <person name="Natali L."/>
            <person name="Bassil N."/>
            <person name="Fernandez G.E."/>
            <person name="Lomsadze A."/>
            <person name="Armour M."/>
            <person name="Olukolu B."/>
            <person name="Poorten T."/>
            <person name="Britton C."/>
            <person name="Davik J."/>
            <person name="Ashrafi H."/>
            <person name="Aiden E.L."/>
            <person name="Borodovsky M."/>
            <person name="Worthington M."/>
        </authorList>
    </citation>
    <scope>NUCLEOTIDE SEQUENCE [LARGE SCALE GENOMIC DNA]</scope>
    <source>
        <strain evidence="2">PI 553951</strain>
    </source>
</reference>
<dbReference type="Proteomes" id="UP001457282">
    <property type="component" value="Unassembled WGS sequence"/>
</dbReference>
<gene>
    <name evidence="2" type="ORF">M0R45_026071</name>
</gene>
<evidence type="ECO:0000256" key="1">
    <source>
        <dbReference type="SAM" id="MobiDB-lite"/>
    </source>
</evidence>
<dbReference type="AlphaFoldDB" id="A0AAW1WWG9"/>
<sequence>MVGGRPVGVASSRAWNGRQSTTGRGLGSVEITAREQGLVDGRDAARDDGVGSEGWARRQRERRRRAGRLSRWVVGEESAAATW</sequence>
<evidence type="ECO:0000313" key="2">
    <source>
        <dbReference type="EMBL" id="KAK9928957.1"/>
    </source>
</evidence>
<feature type="compositionally biased region" description="Basic and acidic residues" evidence="1">
    <location>
        <begin position="40"/>
        <end position="49"/>
    </location>
</feature>
<accession>A0AAW1WWG9</accession>